<proteinExistence type="predicted"/>
<dbReference type="STRING" id="500610.SAMN02799615_00762"/>
<gene>
    <name evidence="2" type="ORF">SAMN02799615_00762</name>
</gene>
<dbReference type="InterPro" id="IPR029058">
    <property type="entry name" value="AB_hydrolase_fold"/>
</dbReference>
<dbReference type="Gene3D" id="3.40.50.1820">
    <property type="entry name" value="alpha/beta hydrolase"/>
    <property type="match status" value="1"/>
</dbReference>
<accession>A0A1I1ZM27</accession>
<dbReference type="AlphaFoldDB" id="A0A1I1ZM27"/>
<sequence length="258" mass="27662">MSRQTSLLARERIPQRLDQGLEWIDDPRFAFPFLLRKGGYGYVASLLVLLHEAGECETQFAAVADGIAEGVAVVMPRACVPLRRGAFAWDLPALDASGCHDMSATFRSSLEGTLGFVGMLQAWLGVDASRTAIAGFGQGGLLAASVALDATQPAHGLGVLGGRLPLPGEMLAMGAGHGHLHAFVGHGVLDERMPLEHAERTVAQLAGQGSECRQRRYLAKHELTPQMRGDFAAWFNESWLDRTVLASPLANGDTSFWG</sequence>
<name>A0A1I1ZM27_9GAMM</name>
<feature type="domain" description="Phospholipase/carboxylesterase/thioesterase" evidence="1">
    <location>
        <begin position="88"/>
        <end position="227"/>
    </location>
</feature>
<dbReference type="RefSeq" id="WP_177218779.1">
    <property type="nucleotide sequence ID" value="NZ_FONH01000002.1"/>
</dbReference>
<dbReference type="EMBL" id="FONH01000002">
    <property type="protein sequence ID" value="SFE32874.1"/>
    <property type="molecule type" value="Genomic_DNA"/>
</dbReference>
<organism evidence="2 3">
    <name type="scientific">Dyella marensis</name>
    <dbReference type="NCBI Taxonomy" id="500610"/>
    <lineage>
        <taxon>Bacteria</taxon>
        <taxon>Pseudomonadati</taxon>
        <taxon>Pseudomonadota</taxon>
        <taxon>Gammaproteobacteria</taxon>
        <taxon>Lysobacterales</taxon>
        <taxon>Rhodanobacteraceae</taxon>
        <taxon>Dyella</taxon>
    </lineage>
</organism>
<evidence type="ECO:0000259" key="1">
    <source>
        <dbReference type="Pfam" id="PF02230"/>
    </source>
</evidence>
<dbReference type="InterPro" id="IPR003140">
    <property type="entry name" value="PLipase/COase/thioEstase"/>
</dbReference>
<evidence type="ECO:0000313" key="2">
    <source>
        <dbReference type="EMBL" id="SFE32874.1"/>
    </source>
</evidence>
<dbReference type="Pfam" id="PF02230">
    <property type="entry name" value="Abhydrolase_2"/>
    <property type="match status" value="1"/>
</dbReference>
<reference evidence="3" key="1">
    <citation type="submission" date="2016-10" db="EMBL/GenBank/DDBJ databases">
        <authorList>
            <person name="Varghese N."/>
            <person name="Submissions S."/>
        </authorList>
    </citation>
    <scope>NUCLEOTIDE SEQUENCE [LARGE SCALE GENOMIC DNA]</scope>
    <source>
        <strain evidence="3">UNC178MFTsu3.1</strain>
    </source>
</reference>
<dbReference type="SUPFAM" id="SSF53474">
    <property type="entry name" value="alpha/beta-Hydrolases"/>
    <property type="match status" value="1"/>
</dbReference>
<keyword evidence="3" id="KW-1185">Reference proteome</keyword>
<dbReference type="Proteomes" id="UP000199477">
    <property type="component" value="Unassembled WGS sequence"/>
</dbReference>
<evidence type="ECO:0000313" key="3">
    <source>
        <dbReference type="Proteomes" id="UP000199477"/>
    </source>
</evidence>
<dbReference type="GO" id="GO:0016787">
    <property type="term" value="F:hydrolase activity"/>
    <property type="evidence" value="ECO:0007669"/>
    <property type="project" value="InterPro"/>
</dbReference>
<protein>
    <submittedName>
        <fullName evidence="2">Phospholipase/carboxylesterase</fullName>
    </submittedName>
</protein>